<dbReference type="Pfam" id="PF06985">
    <property type="entry name" value="HET"/>
    <property type="match status" value="1"/>
</dbReference>
<sequence>MQRDTELTFRDIHGTPDIMLSSLKDTADSEAFVYTAIEQPLDLRFLEFETTNLNDENPILKLTEKGQNTGNTNYVAVSYTWQRFDPVTNKEAISRFRISSKGLVRKARSQDAVLFRAIQFAKSTHTARIWIDQDCIDQANSADLDQHLHVVHKIFYQSQYAIALLSFHVCYEHQLESIRYVNEGTLLDELQTLAGKATEDLPELCRRISRSYRLFAAIAADKWFSRTWTFMERLAAPHTYLLVPFENSSARDSMTPDGVSDVRLDPNQILQLQKKLEAISRQSRQTASSQESEPFLESLYQIVEQFGNLLTSKFLTDYQTPPWTQAISLQQVTNIFQHIDRRENTIQSDRLLILGYLLQLQYLLACTSFCQWILQRLKGKTECFIALEYDD</sequence>
<dbReference type="InterPro" id="IPR010730">
    <property type="entry name" value="HET"/>
</dbReference>
<gene>
    <name evidence="2" type="ORF">FTJAE_3613</name>
</gene>
<organism evidence="2 3">
    <name type="scientific">Fusarium tjaetaba</name>
    <dbReference type="NCBI Taxonomy" id="1567544"/>
    <lineage>
        <taxon>Eukaryota</taxon>
        <taxon>Fungi</taxon>
        <taxon>Dikarya</taxon>
        <taxon>Ascomycota</taxon>
        <taxon>Pezizomycotina</taxon>
        <taxon>Sordariomycetes</taxon>
        <taxon>Hypocreomycetidae</taxon>
        <taxon>Hypocreales</taxon>
        <taxon>Nectriaceae</taxon>
        <taxon>Fusarium</taxon>
        <taxon>Fusarium fujikuroi species complex</taxon>
    </lineage>
</organism>
<dbReference type="OrthoDB" id="270167at2759"/>
<protein>
    <recommendedName>
        <fullName evidence="1">Heterokaryon incompatibility domain-containing protein</fullName>
    </recommendedName>
</protein>
<feature type="domain" description="Heterokaryon incompatibility" evidence="1">
    <location>
        <begin position="74"/>
        <end position="232"/>
    </location>
</feature>
<accession>A0A8H5S235</accession>
<dbReference type="GeneID" id="59302200"/>
<evidence type="ECO:0000259" key="1">
    <source>
        <dbReference type="Pfam" id="PF06985"/>
    </source>
</evidence>
<dbReference type="AlphaFoldDB" id="A0A8H5S235"/>
<dbReference type="Proteomes" id="UP000530670">
    <property type="component" value="Unassembled WGS sequence"/>
</dbReference>
<dbReference type="PANTHER" id="PTHR24148">
    <property type="entry name" value="ANKYRIN REPEAT DOMAIN-CONTAINING PROTEIN 39 HOMOLOG-RELATED"/>
    <property type="match status" value="1"/>
</dbReference>
<comment type="caution">
    <text evidence="2">The sequence shown here is derived from an EMBL/GenBank/DDBJ whole genome shotgun (WGS) entry which is preliminary data.</text>
</comment>
<reference evidence="2 3" key="1">
    <citation type="submission" date="2020-05" db="EMBL/GenBank/DDBJ databases">
        <title>Identification and distribution of gene clusters putatively required for synthesis of sphingolipid metabolism inhibitors in phylogenetically diverse species of the filamentous fungus Fusarium.</title>
        <authorList>
            <person name="Kim H.-S."/>
            <person name="Busman M."/>
            <person name="Brown D.W."/>
            <person name="Divon H."/>
            <person name="Uhlig S."/>
            <person name="Proctor R.H."/>
        </authorList>
    </citation>
    <scope>NUCLEOTIDE SEQUENCE [LARGE SCALE GENOMIC DNA]</scope>
    <source>
        <strain evidence="2 3">NRRL 66243</strain>
    </source>
</reference>
<dbReference type="PANTHER" id="PTHR24148:SF64">
    <property type="entry name" value="HETEROKARYON INCOMPATIBILITY DOMAIN-CONTAINING PROTEIN"/>
    <property type="match status" value="1"/>
</dbReference>
<name>A0A8H5S235_9HYPO</name>
<evidence type="ECO:0000313" key="3">
    <source>
        <dbReference type="Proteomes" id="UP000530670"/>
    </source>
</evidence>
<keyword evidence="3" id="KW-1185">Reference proteome</keyword>
<proteinExistence type="predicted"/>
<evidence type="ECO:0000313" key="2">
    <source>
        <dbReference type="EMBL" id="KAF5642456.1"/>
    </source>
</evidence>
<dbReference type="RefSeq" id="XP_037209276.1">
    <property type="nucleotide sequence ID" value="XM_037349930.1"/>
</dbReference>
<dbReference type="EMBL" id="JAAQRI010000069">
    <property type="protein sequence ID" value="KAF5642456.1"/>
    <property type="molecule type" value="Genomic_DNA"/>
</dbReference>
<dbReference type="InterPro" id="IPR052895">
    <property type="entry name" value="HetReg/Transcr_Mod"/>
</dbReference>